<gene>
    <name evidence="1" type="ORF">SMTD_LOCUS17927</name>
</gene>
<sequence>MRETKFWLPNNAITALCRDQSRTLKQRLLKSNLSKKEARILSYGKSPEFNKWLHSLTGYVKVFRKKKYLSLAFSLYNFPRYENIAFLKKSVPDSLKCPGASGDEESYFPLFKCSHIHTHSQSLSRKVFLINSMRWVCC</sequence>
<proteinExistence type="predicted"/>
<name>A0A3P8HBG1_9TREM</name>
<evidence type="ECO:0000313" key="1">
    <source>
        <dbReference type="EMBL" id="VDP75665.1"/>
    </source>
</evidence>
<reference evidence="1 2" key="1">
    <citation type="submission" date="2018-11" db="EMBL/GenBank/DDBJ databases">
        <authorList>
            <consortium name="Pathogen Informatics"/>
        </authorList>
    </citation>
    <scope>NUCLEOTIDE SEQUENCE [LARGE SCALE GENOMIC DNA]</scope>
    <source>
        <strain>Denwood</strain>
        <strain evidence="2">Zambia</strain>
    </source>
</reference>
<keyword evidence="2" id="KW-1185">Reference proteome</keyword>
<dbReference type="EMBL" id="UZAL01039563">
    <property type="protein sequence ID" value="VDP75665.1"/>
    <property type="molecule type" value="Genomic_DNA"/>
</dbReference>
<dbReference type="Proteomes" id="UP000269396">
    <property type="component" value="Unassembled WGS sequence"/>
</dbReference>
<protein>
    <submittedName>
        <fullName evidence="1">Uncharacterized protein</fullName>
    </submittedName>
</protein>
<dbReference type="AlphaFoldDB" id="A0A3P8HBG1"/>
<organism evidence="1 2">
    <name type="scientific">Schistosoma mattheei</name>
    <dbReference type="NCBI Taxonomy" id="31246"/>
    <lineage>
        <taxon>Eukaryota</taxon>
        <taxon>Metazoa</taxon>
        <taxon>Spiralia</taxon>
        <taxon>Lophotrochozoa</taxon>
        <taxon>Platyhelminthes</taxon>
        <taxon>Trematoda</taxon>
        <taxon>Digenea</taxon>
        <taxon>Strigeidida</taxon>
        <taxon>Schistosomatoidea</taxon>
        <taxon>Schistosomatidae</taxon>
        <taxon>Schistosoma</taxon>
    </lineage>
</organism>
<evidence type="ECO:0000313" key="2">
    <source>
        <dbReference type="Proteomes" id="UP000269396"/>
    </source>
</evidence>
<accession>A0A3P8HBG1</accession>